<name>A0AA43H094_9CYAN</name>
<sequence>MSENQTVSDAQQEANTIILELGSRKKDDIRDLREGHGRLFKEIERAISGLRESGEIGASIQPIVVIVTQKKSD</sequence>
<dbReference type="EMBL" id="JANQDL010000097">
    <property type="protein sequence ID" value="MDH6064911.1"/>
    <property type="molecule type" value="Genomic_DNA"/>
</dbReference>
<reference evidence="1 2" key="1">
    <citation type="journal article" date="2023" name="J. Phycol.">
        <title>Chrysosporum ovalisporum is synonymous with the true-branching cyanobacterium Umezakia natans (Nostocales/Aphanizomenonaceae).</title>
        <authorList>
            <person name="McGregor G.B."/>
            <person name="Sendall B.C."/>
            <person name="Niiyama Y."/>
            <person name="Tuji A."/>
            <person name="Willis A."/>
        </authorList>
    </citation>
    <scope>NUCLEOTIDE SEQUENCE [LARGE SCALE GENOMIC DNA]</scope>
    <source>
        <strain evidence="1 2">FSS-62</strain>
    </source>
</reference>
<dbReference type="Proteomes" id="UP001159370">
    <property type="component" value="Unassembled WGS sequence"/>
</dbReference>
<protein>
    <submittedName>
        <fullName evidence="1">Uncharacterized protein</fullName>
    </submittedName>
</protein>
<comment type="caution">
    <text evidence="1">The sequence shown here is derived from an EMBL/GenBank/DDBJ whole genome shotgun (WGS) entry which is preliminary data.</text>
</comment>
<organism evidence="1 2">
    <name type="scientific">Umezakia ovalisporum FSS-62</name>
    <dbReference type="NCBI Taxonomy" id="2971776"/>
    <lineage>
        <taxon>Bacteria</taxon>
        <taxon>Bacillati</taxon>
        <taxon>Cyanobacteriota</taxon>
        <taxon>Cyanophyceae</taxon>
        <taxon>Nostocales</taxon>
        <taxon>Nodulariaceae</taxon>
        <taxon>Umezakia</taxon>
    </lineage>
</organism>
<dbReference type="GeneID" id="83685219"/>
<proteinExistence type="predicted"/>
<dbReference type="AlphaFoldDB" id="A0AA43H094"/>
<accession>A0AA43H094</accession>
<evidence type="ECO:0000313" key="2">
    <source>
        <dbReference type="Proteomes" id="UP001159370"/>
    </source>
</evidence>
<evidence type="ECO:0000313" key="1">
    <source>
        <dbReference type="EMBL" id="MDH6064911.1"/>
    </source>
</evidence>
<dbReference type="InterPro" id="IPR045680">
    <property type="entry name" value="DUF6200"/>
</dbReference>
<gene>
    <name evidence="1" type="ORF">NWP23_14355</name>
</gene>
<dbReference type="RefSeq" id="WP_280651416.1">
    <property type="nucleotide sequence ID" value="NZ_JANQDL010000097.1"/>
</dbReference>
<dbReference type="Pfam" id="PF19702">
    <property type="entry name" value="DUF6200"/>
    <property type="match status" value="1"/>
</dbReference>